<dbReference type="InterPro" id="IPR022453">
    <property type="entry name" value="Znf_MqsA-type"/>
</dbReference>
<dbReference type="NCBIfam" id="TIGR03831">
    <property type="entry name" value="YgiT_finger"/>
    <property type="match status" value="1"/>
</dbReference>
<organism evidence="1 2">
    <name type="scientific">Desulfonema limicola</name>
    <dbReference type="NCBI Taxonomy" id="45656"/>
    <lineage>
        <taxon>Bacteria</taxon>
        <taxon>Pseudomonadati</taxon>
        <taxon>Thermodesulfobacteriota</taxon>
        <taxon>Desulfobacteria</taxon>
        <taxon>Desulfobacterales</taxon>
        <taxon>Desulfococcaceae</taxon>
        <taxon>Desulfonema</taxon>
    </lineage>
</organism>
<proteinExistence type="predicted"/>
<dbReference type="Gene3D" id="3.10.20.860">
    <property type="match status" value="1"/>
</dbReference>
<dbReference type="KEGG" id="dli:dnl_15980"/>
<reference evidence="1" key="1">
    <citation type="journal article" date="2021" name="Microb. Physiol.">
        <title>Proteogenomic Insights into the Physiology of Marine, Sulfate-Reducing, Filamentous Desulfonema limicola and Desulfonema magnum.</title>
        <authorList>
            <person name="Schnaars V."/>
            <person name="Wohlbrand L."/>
            <person name="Scheve S."/>
            <person name="Hinrichs C."/>
            <person name="Reinhardt R."/>
            <person name="Rabus R."/>
        </authorList>
    </citation>
    <scope>NUCLEOTIDE SEQUENCE</scope>
    <source>
        <strain evidence="1">5ac10</strain>
    </source>
</reference>
<keyword evidence="2" id="KW-1185">Reference proteome</keyword>
<name>A0A975GFM3_9BACT</name>
<sequence>MKYIDEKCAVCGGQMIEKKVEKLLRGGKNMASVNVTAEVCLHCGERFYSPQIIERFEEIELELEREKTQNFQMVGHAFQIAF</sequence>
<dbReference type="AlphaFoldDB" id="A0A975GFM3"/>
<evidence type="ECO:0000313" key="1">
    <source>
        <dbReference type="EMBL" id="QTA79335.1"/>
    </source>
</evidence>
<dbReference type="Proteomes" id="UP000663720">
    <property type="component" value="Chromosome"/>
</dbReference>
<gene>
    <name evidence="1" type="ORF">dnl_15980</name>
</gene>
<accession>A0A975GFM3</accession>
<evidence type="ECO:0000313" key="2">
    <source>
        <dbReference type="Proteomes" id="UP000663720"/>
    </source>
</evidence>
<dbReference type="EMBL" id="CP061799">
    <property type="protein sequence ID" value="QTA79335.1"/>
    <property type="molecule type" value="Genomic_DNA"/>
</dbReference>
<protein>
    <submittedName>
        <fullName evidence="1">Zinc finger domain-containing protein, MqsA-type</fullName>
    </submittedName>
</protein>
<dbReference type="RefSeq" id="WP_207691100.1">
    <property type="nucleotide sequence ID" value="NZ_CP061799.1"/>
</dbReference>